<reference evidence="3" key="1">
    <citation type="submission" date="2019-12" db="EMBL/GenBank/DDBJ databases">
        <title>Genome sequencing and annotation of Brassica cretica.</title>
        <authorList>
            <person name="Studholme D.J."/>
            <person name="Sarris P.F."/>
        </authorList>
    </citation>
    <scope>NUCLEOTIDE SEQUENCE</scope>
    <source>
        <strain evidence="2">PFS-001/15</strain>
        <strain evidence="3">PFS-102/07</strain>
        <tissue evidence="3">Leaf</tissue>
    </source>
</reference>
<evidence type="ECO:0000256" key="1">
    <source>
        <dbReference type="SAM" id="MobiDB-lite"/>
    </source>
</evidence>
<evidence type="ECO:0000313" key="2">
    <source>
        <dbReference type="EMBL" id="KAF2536994.1"/>
    </source>
</evidence>
<proteinExistence type="predicted"/>
<dbReference type="Proteomes" id="UP000712281">
    <property type="component" value="Unassembled WGS sequence"/>
</dbReference>
<organism evidence="3">
    <name type="scientific">Brassica cretica</name>
    <name type="common">Mustard</name>
    <dbReference type="NCBI Taxonomy" id="69181"/>
    <lineage>
        <taxon>Eukaryota</taxon>
        <taxon>Viridiplantae</taxon>
        <taxon>Streptophyta</taxon>
        <taxon>Embryophyta</taxon>
        <taxon>Tracheophyta</taxon>
        <taxon>Spermatophyta</taxon>
        <taxon>Magnoliopsida</taxon>
        <taxon>eudicotyledons</taxon>
        <taxon>Gunneridae</taxon>
        <taxon>Pentapetalae</taxon>
        <taxon>rosids</taxon>
        <taxon>malvids</taxon>
        <taxon>Brassicales</taxon>
        <taxon>Brassicaceae</taxon>
        <taxon>Brassiceae</taxon>
        <taxon>Brassica</taxon>
    </lineage>
</organism>
<name>A0A8S9IMJ0_BRACR</name>
<sequence length="62" mass="6886">MKTRQAEGQLASSGENEVIRENMPSTTADDEVSLTQSHLFNEPSRIPNQSFKTGINHLQSNL</sequence>
<gene>
    <name evidence="2" type="ORF">F2Q68_00022574</name>
    <name evidence="3" type="ORF">F2Q70_00005971</name>
</gene>
<comment type="caution">
    <text evidence="3">The sequence shown here is derived from an EMBL/GenBank/DDBJ whole genome shotgun (WGS) entry which is preliminary data.</text>
</comment>
<accession>A0A8S9IMJ0</accession>
<dbReference type="EMBL" id="QGKY02001015">
    <property type="protein sequence ID" value="KAF2571089.1"/>
    <property type="molecule type" value="Genomic_DNA"/>
</dbReference>
<feature type="compositionally biased region" description="Polar residues" evidence="1">
    <location>
        <begin position="46"/>
        <end position="62"/>
    </location>
</feature>
<dbReference type="EMBL" id="QGKW02002228">
    <property type="protein sequence ID" value="KAF2536994.1"/>
    <property type="molecule type" value="Genomic_DNA"/>
</dbReference>
<feature type="region of interest" description="Disordered" evidence="1">
    <location>
        <begin position="43"/>
        <end position="62"/>
    </location>
</feature>
<protein>
    <submittedName>
        <fullName evidence="3">Uncharacterized protein</fullName>
    </submittedName>
</protein>
<feature type="region of interest" description="Disordered" evidence="1">
    <location>
        <begin position="1"/>
        <end position="30"/>
    </location>
</feature>
<dbReference type="AlphaFoldDB" id="A0A8S9IMJ0"/>
<evidence type="ECO:0000313" key="3">
    <source>
        <dbReference type="EMBL" id="KAF2571089.1"/>
    </source>
</evidence>